<dbReference type="Proteomes" id="UP000192434">
    <property type="component" value="Unassembled WGS sequence"/>
</dbReference>
<proteinExistence type="predicted"/>
<name>A0A1X0IN17_9MYCO</name>
<gene>
    <name evidence="1" type="ORF">BST43_23950</name>
</gene>
<organism evidence="1 2">
    <name type="scientific">Mycobacteroides saopaulense</name>
    <dbReference type="NCBI Taxonomy" id="1578165"/>
    <lineage>
        <taxon>Bacteria</taxon>
        <taxon>Bacillati</taxon>
        <taxon>Actinomycetota</taxon>
        <taxon>Actinomycetes</taxon>
        <taxon>Mycobacteriales</taxon>
        <taxon>Mycobacteriaceae</taxon>
        <taxon>Mycobacteroides</taxon>
    </lineage>
</organism>
<reference evidence="1 2" key="1">
    <citation type="submission" date="2016-12" db="EMBL/GenBank/DDBJ databases">
        <title>The new phylogeny of genus Mycobacterium.</title>
        <authorList>
            <person name="Tortoli E."/>
            <person name="Trovato A."/>
            <person name="Cirillo D.M."/>
        </authorList>
    </citation>
    <scope>NUCLEOTIDE SEQUENCE [LARGE SCALE GENOMIC DNA]</scope>
    <source>
        <strain evidence="1 2">CCUG 66554</strain>
    </source>
</reference>
<comment type="caution">
    <text evidence="1">The sequence shown here is derived from an EMBL/GenBank/DDBJ whole genome shotgun (WGS) entry which is preliminary data.</text>
</comment>
<dbReference type="EMBL" id="MVII01000043">
    <property type="protein sequence ID" value="ORB48943.1"/>
    <property type="molecule type" value="Genomic_DNA"/>
</dbReference>
<sequence>MDESEQAEQLAHDRAALTWIGPKLRRLAQDVRAEIAATQHEVAALISAAPNNSQEYASPGLEAVDRLSTEVLPAEQ</sequence>
<evidence type="ECO:0000313" key="1">
    <source>
        <dbReference type="EMBL" id="ORB48943.1"/>
    </source>
</evidence>
<protein>
    <submittedName>
        <fullName evidence="1">Uncharacterized protein</fullName>
    </submittedName>
</protein>
<evidence type="ECO:0000313" key="2">
    <source>
        <dbReference type="Proteomes" id="UP000192434"/>
    </source>
</evidence>
<accession>A0A1X0IN17</accession>
<dbReference type="AlphaFoldDB" id="A0A1X0IN17"/>